<dbReference type="Pfam" id="PF18423">
    <property type="entry name" value="zf_CopZ"/>
    <property type="match status" value="1"/>
</dbReference>
<name>A0A0W1JLM9_DESHA</name>
<dbReference type="OrthoDB" id="95698at2"/>
<protein>
    <recommendedName>
        <fullName evidence="1">CopZ zinc binding domain-containing protein</fullName>
    </recommendedName>
</protein>
<dbReference type="NCBIfam" id="NF047645">
    <property type="entry name" value="CopZ_Nterm_CC"/>
    <property type="match status" value="1"/>
</dbReference>
<reference evidence="2 3" key="1">
    <citation type="submission" date="2015-12" db="EMBL/GenBank/DDBJ databases">
        <title>Draft Genome Sequence of Desulfitobacterium hafniense Strain DH, a Sulfate-reducing Bacterium Isolated from Paddy Soils.</title>
        <authorList>
            <person name="Bao P."/>
            <person name="Zhang X."/>
            <person name="Li G."/>
        </authorList>
    </citation>
    <scope>NUCLEOTIDE SEQUENCE [LARGE SCALE GENOMIC DNA]</scope>
    <source>
        <strain evidence="2 3">DH</strain>
    </source>
</reference>
<dbReference type="RefSeq" id="WP_058490942.1">
    <property type="nucleotide sequence ID" value="NZ_LOCK01000014.1"/>
</dbReference>
<feature type="domain" description="CopZ zinc binding" evidence="1">
    <location>
        <begin position="19"/>
        <end position="79"/>
    </location>
</feature>
<proteinExistence type="predicted"/>
<sequence length="155" mass="17112">MEDCCVSNNNSITIDTEINCPRCGSKGKDIKIITIKSLLLPEALATLDASENYRMCSNQKCDVIYFNDKGGIFQAQDLKVPVFLKNDDQNCPVCYCFGWTREKLKADLEKTGSGTAENEISGHIKAGRCVCEVNNPEGSCCLNNVKKYLASLLEI</sequence>
<dbReference type="CDD" id="cd10141">
    <property type="entry name" value="CopZ-like_Fer2_BFD-like"/>
    <property type="match status" value="1"/>
</dbReference>
<organism evidence="2 3">
    <name type="scientific">Desulfitobacterium hafniense</name>
    <name type="common">Desulfitobacterium frappieri</name>
    <dbReference type="NCBI Taxonomy" id="49338"/>
    <lineage>
        <taxon>Bacteria</taxon>
        <taxon>Bacillati</taxon>
        <taxon>Bacillota</taxon>
        <taxon>Clostridia</taxon>
        <taxon>Eubacteriales</taxon>
        <taxon>Desulfitobacteriaceae</taxon>
        <taxon>Desulfitobacterium</taxon>
    </lineage>
</organism>
<accession>A0A0W1JLM9</accession>
<dbReference type="Gene3D" id="1.10.10.1100">
    <property type="entry name" value="BFD-like [2Fe-2S]-binding domain"/>
    <property type="match status" value="1"/>
</dbReference>
<dbReference type="Proteomes" id="UP000054623">
    <property type="component" value="Unassembled WGS sequence"/>
</dbReference>
<dbReference type="EMBL" id="LOCK01000014">
    <property type="protein sequence ID" value="KTE92466.1"/>
    <property type="molecule type" value="Genomic_DNA"/>
</dbReference>
<comment type="caution">
    <text evidence="2">The sequence shown here is derived from an EMBL/GenBank/DDBJ whole genome shotgun (WGS) entry which is preliminary data.</text>
</comment>
<evidence type="ECO:0000313" key="2">
    <source>
        <dbReference type="EMBL" id="KTE92466.1"/>
    </source>
</evidence>
<gene>
    <name evidence="2" type="ORF">AT727_19120</name>
</gene>
<dbReference type="InterPro" id="IPR041854">
    <property type="entry name" value="BFD-like_2Fe2S-bd_dom_sf"/>
</dbReference>
<dbReference type="InterPro" id="IPR040890">
    <property type="entry name" value="Znf_CopZ"/>
</dbReference>
<dbReference type="Gene3D" id="2.20.25.270">
    <property type="match status" value="1"/>
</dbReference>
<evidence type="ECO:0000259" key="1">
    <source>
        <dbReference type="Pfam" id="PF18423"/>
    </source>
</evidence>
<evidence type="ECO:0000313" key="3">
    <source>
        <dbReference type="Proteomes" id="UP000054623"/>
    </source>
</evidence>
<dbReference type="AlphaFoldDB" id="A0A0W1JLM9"/>